<keyword evidence="10" id="KW-1185">Reference proteome</keyword>
<dbReference type="STRING" id="154538.A0A1M2V731"/>
<evidence type="ECO:0000256" key="2">
    <source>
        <dbReference type="ARBA" id="ARBA00022776"/>
    </source>
</evidence>
<feature type="region of interest" description="Disordered" evidence="7">
    <location>
        <begin position="383"/>
        <end position="413"/>
    </location>
</feature>
<dbReference type="PIRSF" id="PIRSF005719">
    <property type="entry name" value="SMC"/>
    <property type="match status" value="1"/>
</dbReference>
<dbReference type="SUPFAM" id="SSF75553">
    <property type="entry name" value="Smc hinge domain"/>
    <property type="match status" value="1"/>
</dbReference>
<dbReference type="PANTHER" id="PTHR18937">
    <property type="entry name" value="STRUCTURAL MAINTENANCE OF CHROMOSOMES SMC FAMILY MEMBER"/>
    <property type="match status" value="1"/>
</dbReference>
<evidence type="ECO:0000256" key="3">
    <source>
        <dbReference type="ARBA" id="ARBA00023054"/>
    </source>
</evidence>
<organism evidence="9 10">
    <name type="scientific">Trametes pubescens</name>
    <name type="common">White-rot fungus</name>
    <dbReference type="NCBI Taxonomy" id="154538"/>
    <lineage>
        <taxon>Eukaryota</taxon>
        <taxon>Fungi</taxon>
        <taxon>Dikarya</taxon>
        <taxon>Basidiomycota</taxon>
        <taxon>Agaricomycotina</taxon>
        <taxon>Agaricomycetes</taxon>
        <taxon>Polyporales</taxon>
        <taxon>Polyporaceae</taxon>
        <taxon>Trametes</taxon>
    </lineage>
</organism>
<dbReference type="GO" id="GO:0005524">
    <property type="term" value="F:ATP binding"/>
    <property type="evidence" value="ECO:0007669"/>
    <property type="project" value="InterPro"/>
</dbReference>
<dbReference type="GO" id="GO:0007062">
    <property type="term" value="P:sister chromatid cohesion"/>
    <property type="evidence" value="ECO:0007669"/>
    <property type="project" value="TreeGrafter"/>
</dbReference>
<dbReference type="InterPro" id="IPR024704">
    <property type="entry name" value="SMC"/>
</dbReference>
<sequence length="929" mass="105797">MSMFLQLQDWQGTGPPHSRRAIPARGCGSPGTFWSRQGDPQVRKVAHRPVAGQTFRLRIVVACMLAPLRPCSTLLSISTTGASEYKLNNRVATYSAYNATLIQYNILLKAKNFLVFQGDVKAVASQSPKELARLIDQISSSLELAPHYEKAREALERATENATFNFTKRRGIAGEIKQYKEQKGEAERFEALCQERDELVLRRILFKLYYIQHSLEEHARAIKEQNQTLAGLHAEQRKHEKALEDARAEQARARSNIMQKEKRIKKAEKASETKRPDLVRIEAQIKHAERKREKAQQELEKLQQTEAEQQRALQENLQTVQRAANAAQEVQRRAAQTNLSLSEESLEEYRRLKASASILAVDERQSLETLSRDEKTAGRTLAQLKDKLEQLTQKRDKSSEEDRTQSQKKAELDEKVSKLAAELKRVKQEHDNQESERLRIEQLEKEINEKLVGIYEKLTQAGVDQQESQRETRLKETLANLQRIFPGVRGRAVDLCKPTQRKYETAVAVVLGRNIDAIIVDEEKTAIDCIEYMRNQRAGQATFIPLDTVQVKPVNDKFRAFAKGARLAVDVIHYDPAVERAMHHACGNALMCDSMEVARYVWYEKGQEVKAVTLEGTIIHKSGLMTGGKSSQHNSKKWEEKDVQGLQRVGDNLMAQLLELGKSKPRGKESEVLIAEISRLESALHVARDDQKANKTRLSGIKDELKHVEREIRALQPDLRKAQAAYDSVKGKIDALAAVVNEAEDGVFEEFCEEIGVANIREYEERQLKVAQAESEARLQFDTQIARLTHAIQFDEQQLRVMEERLNAYEDIIKSEGENLAKLEDEKTAAQEEIAEAEEAIQTLQDDLKELAEELEKKTKKVDEVKKTTNRAGKALDQALKDNLREEVALDVDEDEEGTQQVKRVSDFGIKVDFDSLDEDEREVRCRRE</sequence>
<comment type="caution">
    <text evidence="9">The sequence shown here is derived from an EMBL/GenBank/DDBJ whole genome shotgun (WGS) entry which is preliminary data.</text>
</comment>
<evidence type="ECO:0000313" key="10">
    <source>
        <dbReference type="Proteomes" id="UP000184267"/>
    </source>
</evidence>
<keyword evidence="5" id="KW-0131">Cell cycle</keyword>
<feature type="compositionally biased region" description="Basic and acidic residues" evidence="7">
    <location>
        <begin position="384"/>
        <end position="413"/>
    </location>
</feature>
<evidence type="ECO:0000256" key="4">
    <source>
        <dbReference type="ARBA" id="ARBA00023242"/>
    </source>
</evidence>
<dbReference type="InterPro" id="IPR036277">
    <property type="entry name" value="SMC_hinge_sf"/>
</dbReference>
<dbReference type="PANTHER" id="PTHR18937:SF12">
    <property type="entry name" value="STRUCTURAL MAINTENANCE OF CHROMOSOMES PROTEIN"/>
    <property type="match status" value="1"/>
</dbReference>
<keyword evidence="3 6" id="KW-0175">Coiled coil</keyword>
<feature type="coiled-coil region" evidence="6">
    <location>
        <begin position="785"/>
        <end position="868"/>
    </location>
</feature>
<keyword evidence="2" id="KW-0498">Mitosis</keyword>
<dbReference type="SUPFAM" id="SSF57997">
    <property type="entry name" value="Tropomyosin"/>
    <property type="match status" value="1"/>
</dbReference>
<keyword evidence="4" id="KW-0539">Nucleus</keyword>
<dbReference type="OMA" id="YINTCKA"/>
<evidence type="ECO:0000256" key="5">
    <source>
        <dbReference type="ARBA" id="ARBA00023306"/>
    </source>
</evidence>
<dbReference type="InterPro" id="IPR010935">
    <property type="entry name" value="SMC_hinge"/>
</dbReference>
<dbReference type="GO" id="GO:0051301">
    <property type="term" value="P:cell division"/>
    <property type="evidence" value="ECO:0007669"/>
    <property type="project" value="UniProtKB-KW"/>
</dbReference>
<dbReference type="GO" id="GO:0008278">
    <property type="term" value="C:cohesin complex"/>
    <property type="evidence" value="ECO:0007669"/>
    <property type="project" value="TreeGrafter"/>
</dbReference>
<protein>
    <submittedName>
        <fullName evidence="9">Structural maintenance of chromosomes protein 1</fullName>
    </submittedName>
</protein>
<dbReference type="EMBL" id="MNAD01001616">
    <property type="protein sequence ID" value="OJT03408.1"/>
    <property type="molecule type" value="Genomic_DNA"/>
</dbReference>
<dbReference type="Pfam" id="PF06470">
    <property type="entry name" value="SMC_hinge"/>
    <property type="match status" value="1"/>
</dbReference>
<dbReference type="Proteomes" id="UP000184267">
    <property type="component" value="Unassembled WGS sequence"/>
</dbReference>
<dbReference type="AlphaFoldDB" id="A0A1M2V731"/>
<name>A0A1M2V731_TRAPU</name>
<evidence type="ECO:0000259" key="8">
    <source>
        <dbReference type="SMART" id="SM00968"/>
    </source>
</evidence>
<dbReference type="SMART" id="SM00968">
    <property type="entry name" value="SMC_hinge"/>
    <property type="match status" value="1"/>
</dbReference>
<feature type="region of interest" description="Disordered" evidence="7">
    <location>
        <begin position="252"/>
        <end position="273"/>
    </location>
</feature>
<evidence type="ECO:0000256" key="7">
    <source>
        <dbReference type="SAM" id="MobiDB-lite"/>
    </source>
</evidence>
<evidence type="ECO:0000313" key="9">
    <source>
        <dbReference type="EMBL" id="OJT03408.1"/>
    </source>
</evidence>
<dbReference type="Gene3D" id="1.20.1060.20">
    <property type="match status" value="1"/>
</dbReference>
<dbReference type="GO" id="GO:0003677">
    <property type="term" value="F:DNA binding"/>
    <property type="evidence" value="ECO:0007669"/>
    <property type="project" value="TreeGrafter"/>
</dbReference>
<accession>A0A1M2V731</accession>
<evidence type="ECO:0000256" key="6">
    <source>
        <dbReference type="SAM" id="Coils"/>
    </source>
</evidence>
<feature type="domain" description="SMC hinge" evidence="8">
    <location>
        <begin position="486"/>
        <end position="602"/>
    </location>
</feature>
<dbReference type="Gene3D" id="3.30.70.1620">
    <property type="match status" value="1"/>
</dbReference>
<dbReference type="InterPro" id="IPR027417">
    <property type="entry name" value="P-loop_NTPase"/>
</dbReference>
<evidence type="ECO:0000256" key="1">
    <source>
        <dbReference type="ARBA" id="ARBA00022618"/>
    </source>
</evidence>
<dbReference type="GO" id="GO:0005634">
    <property type="term" value="C:nucleus"/>
    <property type="evidence" value="ECO:0007669"/>
    <property type="project" value="TreeGrafter"/>
</dbReference>
<dbReference type="GO" id="GO:0016887">
    <property type="term" value="F:ATP hydrolysis activity"/>
    <property type="evidence" value="ECO:0007669"/>
    <property type="project" value="InterPro"/>
</dbReference>
<dbReference type="OrthoDB" id="5575062at2759"/>
<proteinExistence type="predicted"/>
<gene>
    <name evidence="9" type="ORF">TRAPUB_6006</name>
</gene>
<reference evidence="9 10" key="1">
    <citation type="submission" date="2016-10" db="EMBL/GenBank/DDBJ databases">
        <title>Genome sequence of the basidiomycete white-rot fungus Trametes pubescens.</title>
        <authorList>
            <person name="Makela M.R."/>
            <person name="Granchi Z."/>
            <person name="Peng M."/>
            <person name="De Vries R.P."/>
            <person name="Grigoriev I."/>
            <person name="Riley R."/>
            <person name="Hilden K."/>
        </authorList>
    </citation>
    <scope>NUCLEOTIDE SEQUENCE [LARGE SCALE GENOMIC DNA]</scope>
    <source>
        <strain evidence="9 10">FBCC735</strain>
    </source>
</reference>
<keyword evidence="1" id="KW-0132">Cell division</keyword>
<dbReference type="Gene3D" id="3.40.50.300">
    <property type="entry name" value="P-loop containing nucleotide triphosphate hydrolases"/>
    <property type="match status" value="1"/>
</dbReference>